<evidence type="ECO:0000256" key="3">
    <source>
        <dbReference type="ARBA" id="ARBA00023136"/>
    </source>
</evidence>
<dbReference type="AlphaFoldDB" id="A0A2K8K5K8"/>
<evidence type="ECO:0000313" key="7">
    <source>
        <dbReference type="Proteomes" id="UP000228948"/>
    </source>
</evidence>
<dbReference type="InterPro" id="IPR025713">
    <property type="entry name" value="MotB-like_N_dom"/>
</dbReference>
<evidence type="ECO:0000313" key="6">
    <source>
        <dbReference type="EMBL" id="ATX64741.1"/>
    </source>
</evidence>
<comment type="subcellular location">
    <subcellularLocation>
        <location evidence="1">Membrane</location>
    </subcellularLocation>
</comment>
<dbReference type="InterPro" id="IPR036737">
    <property type="entry name" value="OmpA-like_sf"/>
</dbReference>
<organism evidence="6 7">
    <name type="scientific">Roseinatronobacter bogoriensis subsp. barguzinensis</name>
    <dbReference type="NCBI Taxonomy" id="441209"/>
    <lineage>
        <taxon>Bacteria</taxon>
        <taxon>Pseudomonadati</taxon>
        <taxon>Pseudomonadota</taxon>
        <taxon>Alphaproteobacteria</taxon>
        <taxon>Rhodobacterales</taxon>
        <taxon>Paracoccaceae</taxon>
        <taxon>Roseinatronobacter</taxon>
    </lineage>
</organism>
<keyword evidence="2 4" id="KW-0812">Transmembrane</keyword>
<protein>
    <submittedName>
        <fullName evidence="6">Chemotaxis protein MotB</fullName>
    </submittedName>
</protein>
<proteinExistence type="predicted"/>
<sequence>MMPKADNVRPIIIKRKKVSGGDGHHGGAWKVAYADFVTAMMAFFLMLWLLGSVNEEKRQGIADYFSDTQTVRSDSAGGRDLFGGVSLSLEDSITDDIATKEEYQSETLTLETVMDTIRSLAMQDETLASAFEHLIIRMTEDGLVVELFDLEHRSLFEDGTDTPKPVLEFLIEAITSAFQTVLNPVAIDAHSRSFPSVFLENPVWPTSLDRARKVHQMMDLSGLSTSRFQRVTGHADRELADPVPTAMRNNRIELTLLRKFTMPEPLGGN</sequence>
<feature type="domain" description="Motility protein B-like N-terminal" evidence="5">
    <location>
        <begin position="15"/>
        <end position="67"/>
    </location>
</feature>
<keyword evidence="3 4" id="KW-0472">Membrane</keyword>
<dbReference type="KEGG" id="rbg:BG454_01910"/>
<feature type="transmembrane region" description="Helical" evidence="4">
    <location>
        <begin position="31"/>
        <end position="50"/>
    </location>
</feature>
<reference evidence="6 7" key="1">
    <citation type="submission" date="2017-11" db="EMBL/GenBank/DDBJ databases">
        <title>Revised Sequence and Annotation of the Rhodobaca barguzinensis strain alga05 Genome.</title>
        <authorList>
            <person name="Kopejtka K."/>
            <person name="Tomasch J.M."/>
            <person name="Bunk B."/>
            <person name="Koblizek M."/>
        </authorList>
    </citation>
    <scope>NUCLEOTIDE SEQUENCE [LARGE SCALE GENOMIC DNA]</scope>
    <source>
        <strain evidence="7">alga05</strain>
    </source>
</reference>
<dbReference type="Gene3D" id="3.30.1330.60">
    <property type="entry name" value="OmpA-like domain"/>
    <property type="match status" value="1"/>
</dbReference>
<dbReference type="GO" id="GO:0016020">
    <property type="term" value="C:membrane"/>
    <property type="evidence" value="ECO:0007669"/>
    <property type="project" value="UniProtKB-SubCell"/>
</dbReference>
<name>A0A2K8K5K8_9RHOB</name>
<evidence type="ECO:0000256" key="2">
    <source>
        <dbReference type="ARBA" id="ARBA00022692"/>
    </source>
</evidence>
<gene>
    <name evidence="6" type="ORF">BG454_01910</name>
</gene>
<dbReference type="STRING" id="441209.GCA_001870665_00848"/>
<accession>A0A2K8K5K8</accession>
<dbReference type="InterPro" id="IPR050330">
    <property type="entry name" value="Bact_OuterMem_StrucFunc"/>
</dbReference>
<dbReference type="PANTHER" id="PTHR30329:SF21">
    <property type="entry name" value="LIPOPROTEIN YIAD-RELATED"/>
    <property type="match status" value="1"/>
</dbReference>
<dbReference type="PANTHER" id="PTHR30329">
    <property type="entry name" value="STATOR ELEMENT OF FLAGELLAR MOTOR COMPLEX"/>
    <property type="match status" value="1"/>
</dbReference>
<evidence type="ECO:0000256" key="1">
    <source>
        <dbReference type="ARBA" id="ARBA00004370"/>
    </source>
</evidence>
<dbReference type="Proteomes" id="UP000228948">
    <property type="component" value="Chromosome"/>
</dbReference>
<keyword evidence="4" id="KW-1133">Transmembrane helix</keyword>
<evidence type="ECO:0000259" key="5">
    <source>
        <dbReference type="Pfam" id="PF13677"/>
    </source>
</evidence>
<dbReference type="Pfam" id="PF13677">
    <property type="entry name" value="MotB_plug"/>
    <property type="match status" value="1"/>
</dbReference>
<keyword evidence="7" id="KW-1185">Reference proteome</keyword>
<evidence type="ECO:0000256" key="4">
    <source>
        <dbReference type="SAM" id="Phobius"/>
    </source>
</evidence>
<dbReference type="EMBL" id="CP024899">
    <property type="protein sequence ID" value="ATX64741.1"/>
    <property type="molecule type" value="Genomic_DNA"/>
</dbReference>